<keyword evidence="2" id="KW-1185">Reference proteome</keyword>
<sequence length="222" mass="24370">MGIHALLQGVQGLDFSFDEYCNAAVLAWSPDARKGLIKASRKDPEPGFRLWLVDLVKRKGTLLPLAGLPELKSTSFGALETARTLQPVTSPSGLELNQARKLLSAAFPDMKEGFNEMAGEWQRLSTPGGPLYYRLEPEGDGYAPEVPVRWERGGKLVPVEGVPETQGTFVSFQLQRDLLLIYVDESNSGSRTLILDARTKKLLLSMEGLSTPVLWPSSPSSR</sequence>
<dbReference type="RefSeq" id="WP_267539310.1">
    <property type="nucleotide sequence ID" value="NZ_JAPNKA010000001.1"/>
</dbReference>
<reference evidence="1 2" key="1">
    <citation type="submission" date="2022-11" db="EMBL/GenBank/DDBJ databases">
        <title>Minimal conservation of predation-associated metabolite biosynthetic gene clusters underscores biosynthetic potential of Myxococcota including descriptions for ten novel species: Archangium lansinium sp. nov., Myxococcus landrumus sp. nov., Nannocystis bai.</title>
        <authorList>
            <person name="Ahearne A."/>
            <person name="Stevens C."/>
            <person name="Phillips K."/>
        </authorList>
    </citation>
    <scope>NUCLEOTIDE SEQUENCE [LARGE SCALE GENOMIC DNA]</scope>
    <source>
        <strain evidence="1 2">MIWBW</strain>
    </source>
</reference>
<dbReference type="EMBL" id="JAPNKA010000001">
    <property type="protein sequence ID" value="MCY1080665.1"/>
    <property type="molecule type" value="Genomic_DNA"/>
</dbReference>
<evidence type="ECO:0008006" key="3">
    <source>
        <dbReference type="Google" id="ProtNLM"/>
    </source>
</evidence>
<organism evidence="1 2">
    <name type="scientific">Archangium lansingense</name>
    <dbReference type="NCBI Taxonomy" id="2995310"/>
    <lineage>
        <taxon>Bacteria</taxon>
        <taxon>Pseudomonadati</taxon>
        <taxon>Myxococcota</taxon>
        <taxon>Myxococcia</taxon>
        <taxon>Myxococcales</taxon>
        <taxon>Cystobacterineae</taxon>
        <taxon>Archangiaceae</taxon>
        <taxon>Archangium</taxon>
    </lineage>
</organism>
<name>A0ABT4AG95_9BACT</name>
<dbReference type="Proteomes" id="UP001207654">
    <property type="component" value="Unassembled WGS sequence"/>
</dbReference>
<evidence type="ECO:0000313" key="2">
    <source>
        <dbReference type="Proteomes" id="UP001207654"/>
    </source>
</evidence>
<gene>
    <name evidence="1" type="ORF">OV287_40105</name>
</gene>
<evidence type="ECO:0000313" key="1">
    <source>
        <dbReference type="EMBL" id="MCY1080665.1"/>
    </source>
</evidence>
<proteinExistence type="predicted"/>
<protein>
    <recommendedName>
        <fullName evidence="3">Lipoprotein</fullName>
    </recommendedName>
</protein>
<comment type="caution">
    <text evidence="1">The sequence shown here is derived from an EMBL/GenBank/DDBJ whole genome shotgun (WGS) entry which is preliminary data.</text>
</comment>
<accession>A0ABT4AG95</accession>